<dbReference type="EMBL" id="AAFI02000171">
    <property type="protein sequence ID" value="EAL62022.1"/>
    <property type="molecule type" value="Genomic_DNA"/>
</dbReference>
<evidence type="ECO:0000313" key="2">
    <source>
        <dbReference type="Proteomes" id="UP000002195"/>
    </source>
</evidence>
<dbReference type="KEGG" id="ddi:DDB_G0290855"/>
<dbReference type="InParanoid" id="Q54FH9"/>
<dbReference type="PaxDb" id="44689-DDB0219614"/>
<evidence type="ECO:0000313" key="1">
    <source>
        <dbReference type="EMBL" id="EAL62022.1"/>
    </source>
</evidence>
<dbReference type="HOGENOM" id="CLU_2077492_0_0_1"/>
<name>Q54FH9_DICDI</name>
<reference evidence="1 2" key="1">
    <citation type="journal article" date="2005" name="Nature">
        <title>The genome of the social amoeba Dictyostelium discoideum.</title>
        <authorList>
            <consortium name="The Dictyostelium discoideum Sequencing Consortium"/>
            <person name="Eichinger L."/>
            <person name="Pachebat J.A."/>
            <person name="Glockner G."/>
            <person name="Rajandream M.A."/>
            <person name="Sucgang R."/>
            <person name="Berriman M."/>
            <person name="Song J."/>
            <person name="Olsen R."/>
            <person name="Szafranski K."/>
            <person name="Xu Q."/>
            <person name="Tunggal B."/>
            <person name="Kummerfeld S."/>
            <person name="Madera M."/>
            <person name="Konfortov B.A."/>
            <person name="Rivero F."/>
            <person name="Bankier A.T."/>
            <person name="Lehmann R."/>
            <person name="Hamlin N."/>
            <person name="Davies R."/>
            <person name="Gaudet P."/>
            <person name="Fey P."/>
            <person name="Pilcher K."/>
            <person name="Chen G."/>
            <person name="Saunders D."/>
            <person name="Sodergren E."/>
            <person name="Davis P."/>
            <person name="Kerhornou A."/>
            <person name="Nie X."/>
            <person name="Hall N."/>
            <person name="Anjard C."/>
            <person name="Hemphill L."/>
            <person name="Bason N."/>
            <person name="Farbrother P."/>
            <person name="Desany B."/>
            <person name="Just E."/>
            <person name="Morio T."/>
            <person name="Rost R."/>
            <person name="Churcher C."/>
            <person name="Cooper J."/>
            <person name="Haydock S."/>
            <person name="van Driessche N."/>
            <person name="Cronin A."/>
            <person name="Goodhead I."/>
            <person name="Muzny D."/>
            <person name="Mourier T."/>
            <person name="Pain A."/>
            <person name="Lu M."/>
            <person name="Harper D."/>
            <person name="Lindsay R."/>
            <person name="Hauser H."/>
            <person name="James K."/>
            <person name="Quiles M."/>
            <person name="Madan Babu M."/>
            <person name="Saito T."/>
            <person name="Buchrieser C."/>
            <person name="Wardroper A."/>
            <person name="Felder M."/>
            <person name="Thangavelu M."/>
            <person name="Johnson D."/>
            <person name="Knights A."/>
            <person name="Loulseged H."/>
            <person name="Mungall K."/>
            <person name="Oliver K."/>
            <person name="Price C."/>
            <person name="Quail M.A."/>
            <person name="Urushihara H."/>
            <person name="Hernandez J."/>
            <person name="Rabbinowitsch E."/>
            <person name="Steffen D."/>
            <person name="Sanders M."/>
            <person name="Ma J."/>
            <person name="Kohara Y."/>
            <person name="Sharp S."/>
            <person name="Simmonds M."/>
            <person name="Spiegler S."/>
            <person name="Tivey A."/>
            <person name="Sugano S."/>
            <person name="White B."/>
            <person name="Walker D."/>
            <person name="Woodward J."/>
            <person name="Winckler T."/>
            <person name="Tanaka Y."/>
            <person name="Shaulsky G."/>
            <person name="Schleicher M."/>
            <person name="Weinstock G."/>
            <person name="Rosenthal A."/>
            <person name="Cox E.C."/>
            <person name="Chisholm R.L."/>
            <person name="Gibbs R."/>
            <person name="Loomis W.F."/>
            <person name="Platzer M."/>
            <person name="Kay R.R."/>
            <person name="Williams J."/>
            <person name="Dear P.H."/>
            <person name="Noegel A.A."/>
            <person name="Barrell B."/>
            <person name="Kuspa A."/>
        </authorList>
    </citation>
    <scope>NUCLEOTIDE SEQUENCE [LARGE SCALE GENOMIC DNA]</scope>
    <source>
        <strain evidence="1 2">AX4</strain>
    </source>
</reference>
<sequence length="118" mass="14128">MEISKLLNKYNKSTFSLQHNFVSYREKLNLKSHQQKPQQQIQSSFVNNHYISNSQECLNEQSNKIKKCRHFGCNKPLHTKHRRRHETSVFHQRRPCPPDCLACTGEFKKGRQRINYKN</sequence>
<protein>
    <submittedName>
        <fullName evidence="1">Uncharacterized protein</fullName>
    </submittedName>
</protein>
<dbReference type="Proteomes" id="UP000002195">
    <property type="component" value="Unassembled WGS sequence"/>
</dbReference>
<accession>Q54FH9</accession>
<dbReference type="GeneID" id="8627859"/>
<comment type="caution">
    <text evidence="1">The sequence shown here is derived from an EMBL/GenBank/DDBJ whole genome shotgun (WGS) entry which is preliminary data.</text>
</comment>
<dbReference type="RefSeq" id="XP_635522.1">
    <property type="nucleotide sequence ID" value="XM_630430.1"/>
</dbReference>
<gene>
    <name evidence="1" type="ORF">DDB_G0290855</name>
</gene>
<dbReference type="VEuPathDB" id="AmoebaDB:DDB_G0290855"/>
<dbReference type="AlphaFoldDB" id="Q54FH9"/>
<organism evidence="1 2">
    <name type="scientific">Dictyostelium discoideum</name>
    <name type="common">Social amoeba</name>
    <dbReference type="NCBI Taxonomy" id="44689"/>
    <lineage>
        <taxon>Eukaryota</taxon>
        <taxon>Amoebozoa</taxon>
        <taxon>Evosea</taxon>
        <taxon>Eumycetozoa</taxon>
        <taxon>Dictyostelia</taxon>
        <taxon>Dictyosteliales</taxon>
        <taxon>Dictyosteliaceae</taxon>
        <taxon>Dictyostelium</taxon>
    </lineage>
</organism>
<dbReference type="dictyBase" id="DDB_G0290855"/>
<proteinExistence type="predicted"/>
<keyword evidence="2" id="KW-1185">Reference proteome</keyword>